<organism evidence="2 3">
    <name type="scientific">Friedmanniomyces simplex</name>
    <dbReference type="NCBI Taxonomy" id="329884"/>
    <lineage>
        <taxon>Eukaryota</taxon>
        <taxon>Fungi</taxon>
        <taxon>Dikarya</taxon>
        <taxon>Ascomycota</taxon>
        <taxon>Pezizomycotina</taxon>
        <taxon>Dothideomycetes</taxon>
        <taxon>Dothideomycetidae</taxon>
        <taxon>Mycosphaerellales</taxon>
        <taxon>Teratosphaeriaceae</taxon>
        <taxon>Friedmanniomyces</taxon>
    </lineage>
</organism>
<dbReference type="Proteomes" id="UP000309340">
    <property type="component" value="Unassembled WGS sequence"/>
</dbReference>
<accession>A0A4U0WWE0</accession>
<dbReference type="STRING" id="329884.A0A4U0WWE0"/>
<evidence type="ECO:0000313" key="2">
    <source>
        <dbReference type="EMBL" id="TKA66873.1"/>
    </source>
</evidence>
<feature type="compositionally biased region" description="Low complexity" evidence="1">
    <location>
        <begin position="239"/>
        <end position="249"/>
    </location>
</feature>
<sequence>MGTMAATIPLECKICPKKPDFSDVSHLLTHVASKAHLSRYYQMKVKGSADDQSRRLVDDYDDWYERYSIDDLMRERLNQKDKRGGGGRNNAAAAAAARRGSGGQSRRRTLKPTAARADTPLREATASSRSTPAAAVAGPSQSGRRGPRPLRDSVLNPQLDARVKIEPMSRSGTPLSSLTSIETAMFLGSRYAPPSWPNTPYAGSPMKQEPLSSSRSDDDDSFVLEADPLPQRTMGGRGSRNNNSTGTGDSLIMYEDWEEDTVGETTSDVAKLKGLVWPGMAMFDSATPDMRRKRNQKKEYSVIEQLQATSEWVEPNEMIFDATGALRKERLITGNPDMEDDESLLSGEAEPEPEIQLPKKRPARKPRQALVEKNRNTGRVTRRRTGGSHHPGGSHRSPFGKSRAPYFDGTAGDDDDLTFVNHRPKKRTGLSIHRDNSGPDITFEQPAPLNYLTSGFRNPFQAAQNNNVRPPPTLFAHHNGNQGHQRLPSFGLGGSAFGGNMNFRPTATGTMPMQNFASFGGLNTQTLFQHNPFPTSNGAAAMAAFHQQFSAGPQQSFVNTGMFATHNPNHNHGQHTHNYSHSHGNGSMDMFAGFNADLGVAADNGVDHGFQGSTELNPLFFSSNQPTPPQDDEGTVSPPNSERER</sequence>
<name>A0A4U0WWE0_9PEZI</name>
<dbReference type="OrthoDB" id="5428259at2759"/>
<feature type="compositionally biased region" description="Low complexity" evidence="1">
    <location>
        <begin position="124"/>
        <end position="137"/>
    </location>
</feature>
<proteinExistence type="predicted"/>
<dbReference type="AlphaFoldDB" id="A0A4U0WWE0"/>
<comment type="caution">
    <text evidence="2">The sequence shown here is derived from an EMBL/GenBank/DDBJ whole genome shotgun (WGS) entry which is preliminary data.</text>
</comment>
<feature type="compositionally biased region" description="Polar residues" evidence="1">
    <location>
        <begin position="611"/>
        <end position="625"/>
    </location>
</feature>
<protein>
    <submittedName>
        <fullName evidence="2">Uncharacterized protein</fullName>
    </submittedName>
</protein>
<feature type="compositionally biased region" description="Acidic residues" evidence="1">
    <location>
        <begin position="337"/>
        <end position="353"/>
    </location>
</feature>
<feature type="region of interest" description="Disordered" evidence="1">
    <location>
        <begin position="79"/>
        <end position="176"/>
    </location>
</feature>
<dbReference type="EMBL" id="NAJQ01000612">
    <property type="protein sequence ID" value="TKA66873.1"/>
    <property type="molecule type" value="Genomic_DNA"/>
</dbReference>
<feature type="region of interest" description="Disordered" evidence="1">
    <location>
        <begin position="335"/>
        <end position="420"/>
    </location>
</feature>
<evidence type="ECO:0000256" key="1">
    <source>
        <dbReference type="SAM" id="MobiDB-lite"/>
    </source>
</evidence>
<gene>
    <name evidence="2" type="ORF">B0A55_08316</name>
</gene>
<reference evidence="2 3" key="1">
    <citation type="submission" date="2017-03" db="EMBL/GenBank/DDBJ databases">
        <title>Genomes of endolithic fungi from Antarctica.</title>
        <authorList>
            <person name="Coleine C."/>
            <person name="Masonjones S."/>
            <person name="Stajich J.E."/>
        </authorList>
    </citation>
    <scope>NUCLEOTIDE SEQUENCE [LARGE SCALE GENOMIC DNA]</scope>
    <source>
        <strain evidence="2 3">CCFEE 5184</strain>
    </source>
</reference>
<feature type="region of interest" description="Disordered" evidence="1">
    <location>
        <begin position="192"/>
        <end position="249"/>
    </location>
</feature>
<feature type="region of interest" description="Disordered" evidence="1">
    <location>
        <begin position="609"/>
        <end position="645"/>
    </location>
</feature>
<feature type="compositionally biased region" description="Basic residues" evidence="1">
    <location>
        <begin position="358"/>
        <end position="367"/>
    </location>
</feature>
<keyword evidence="3" id="KW-1185">Reference proteome</keyword>
<feature type="compositionally biased region" description="Low complexity" evidence="1">
    <location>
        <begin position="89"/>
        <end position="99"/>
    </location>
</feature>
<evidence type="ECO:0000313" key="3">
    <source>
        <dbReference type="Proteomes" id="UP000309340"/>
    </source>
</evidence>